<dbReference type="EMBL" id="JARPYI010000008">
    <property type="protein sequence ID" value="MDT2600945.1"/>
    <property type="molecule type" value="Genomic_DNA"/>
</dbReference>
<proteinExistence type="predicted"/>
<evidence type="ECO:0008006" key="3">
    <source>
        <dbReference type="Google" id="ProtNLM"/>
    </source>
</evidence>
<accession>A0ABU3F1F9</accession>
<name>A0ABU3F1F9_9ENTE</name>
<sequence>MLEHELLNQFYRELFELIGEEATYIIYQNYRGLNLTVPKKLYDSKKIAGKLSSLDKVDLQTKQEFARKYDYSQRQIERLLLSKQK</sequence>
<gene>
    <name evidence="1" type="ORF">P7D85_14255</name>
</gene>
<dbReference type="Proteomes" id="UP001252875">
    <property type="component" value="Unassembled WGS sequence"/>
</dbReference>
<dbReference type="RefSeq" id="WP_311822966.1">
    <property type="nucleotide sequence ID" value="NZ_JARPYF010000008.1"/>
</dbReference>
<reference evidence="1 2" key="1">
    <citation type="submission" date="2023-03" db="EMBL/GenBank/DDBJ databases">
        <authorList>
            <person name="Shen W."/>
            <person name="Cai J."/>
        </authorList>
    </citation>
    <scope>NUCLEOTIDE SEQUENCE [LARGE SCALE GENOMIC DNA]</scope>
    <source>
        <strain evidence="1 2">D6-4</strain>
    </source>
</reference>
<comment type="caution">
    <text evidence="1">The sequence shown here is derived from an EMBL/GenBank/DDBJ whole genome shotgun (WGS) entry which is preliminary data.</text>
</comment>
<protein>
    <recommendedName>
        <fullName evidence="3">Mor transcription activator domain-containing protein</fullName>
    </recommendedName>
</protein>
<organism evidence="1 2">
    <name type="scientific">Enterococcus hulanensis</name>
    <dbReference type="NCBI Taxonomy" id="2559929"/>
    <lineage>
        <taxon>Bacteria</taxon>
        <taxon>Bacillati</taxon>
        <taxon>Bacillota</taxon>
        <taxon>Bacilli</taxon>
        <taxon>Lactobacillales</taxon>
        <taxon>Enterococcaceae</taxon>
        <taxon>Enterococcus</taxon>
    </lineage>
</organism>
<keyword evidence="2" id="KW-1185">Reference proteome</keyword>
<evidence type="ECO:0000313" key="2">
    <source>
        <dbReference type="Proteomes" id="UP001252875"/>
    </source>
</evidence>
<evidence type="ECO:0000313" key="1">
    <source>
        <dbReference type="EMBL" id="MDT2600945.1"/>
    </source>
</evidence>